<evidence type="ECO:0000313" key="1">
    <source>
        <dbReference type="Proteomes" id="UP000887560"/>
    </source>
</evidence>
<accession>A0A915P3H3</accession>
<proteinExistence type="predicted"/>
<dbReference type="Proteomes" id="UP000887560">
    <property type="component" value="Unplaced"/>
</dbReference>
<reference evidence="2" key="1">
    <citation type="submission" date="2022-11" db="UniProtKB">
        <authorList>
            <consortium name="WormBaseParasite"/>
        </authorList>
    </citation>
    <scope>IDENTIFICATION</scope>
</reference>
<organism evidence="1 2">
    <name type="scientific">Meloidogyne floridensis</name>
    <dbReference type="NCBI Taxonomy" id="298350"/>
    <lineage>
        <taxon>Eukaryota</taxon>
        <taxon>Metazoa</taxon>
        <taxon>Ecdysozoa</taxon>
        <taxon>Nematoda</taxon>
        <taxon>Chromadorea</taxon>
        <taxon>Rhabditida</taxon>
        <taxon>Tylenchina</taxon>
        <taxon>Tylenchomorpha</taxon>
        <taxon>Tylenchoidea</taxon>
        <taxon>Meloidogynidae</taxon>
        <taxon>Meloidogyninae</taxon>
        <taxon>Meloidogyne</taxon>
    </lineage>
</organism>
<dbReference type="WBParaSite" id="scf7180000422958.g9910">
    <property type="protein sequence ID" value="scf7180000422958.g9910"/>
    <property type="gene ID" value="scf7180000422958.g9910"/>
</dbReference>
<name>A0A915P3H3_9BILA</name>
<protein>
    <submittedName>
        <fullName evidence="2">Uncharacterized protein</fullName>
    </submittedName>
</protein>
<dbReference type="AlphaFoldDB" id="A0A915P3H3"/>
<keyword evidence="1" id="KW-1185">Reference proteome</keyword>
<sequence length="128" mass="14817">MLAASGHSTLAIEDGNLERIEKIVKWEELHKILLLGVGKKGTQLILDLIGKVPRIKEELNSALLINPPKTLTTRIEEYSKENGIYWILLKKDVDWFNKDNLKEINFEWNPEKKESLAIFELCHPLLRD</sequence>
<evidence type="ECO:0000313" key="2">
    <source>
        <dbReference type="WBParaSite" id="scf7180000422958.g9910"/>
    </source>
</evidence>